<accession>A0A0R1K4U7</accession>
<dbReference type="SUPFAM" id="SSF52540">
    <property type="entry name" value="P-loop containing nucleoside triphosphate hydrolases"/>
    <property type="match status" value="1"/>
</dbReference>
<dbReference type="RefSeq" id="WP_056979870.1">
    <property type="nucleotide sequence ID" value="NZ_AZDZ01000022.1"/>
</dbReference>
<dbReference type="GO" id="GO:0003677">
    <property type="term" value="F:DNA binding"/>
    <property type="evidence" value="ECO:0007669"/>
    <property type="project" value="InterPro"/>
</dbReference>
<dbReference type="SUPFAM" id="SSF48452">
    <property type="entry name" value="TPR-like"/>
    <property type="match status" value="3"/>
</dbReference>
<evidence type="ECO:0000313" key="5">
    <source>
        <dbReference type="Proteomes" id="UP000051248"/>
    </source>
</evidence>
<dbReference type="OrthoDB" id="190810at2"/>
<evidence type="ECO:0000256" key="2">
    <source>
        <dbReference type="ARBA" id="ARBA00023163"/>
    </source>
</evidence>
<dbReference type="InterPro" id="IPR051677">
    <property type="entry name" value="AfsR-DnrI-RedD_regulator"/>
</dbReference>
<dbReference type="InterPro" id="IPR005158">
    <property type="entry name" value="BTAD"/>
</dbReference>
<keyword evidence="1" id="KW-0805">Transcription regulation</keyword>
<proteinExistence type="predicted"/>
<organism evidence="4 5">
    <name type="scientific">Companilactobacillus nodensis DSM 19682 = JCM 14932 = NBRC 107160</name>
    <dbReference type="NCBI Taxonomy" id="1423775"/>
    <lineage>
        <taxon>Bacteria</taxon>
        <taxon>Bacillati</taxon>
        <taxon>Bacillota</taxon>
        <taxon>Bacilli</taxon>
        <taxon>Lactobacillales</taxon>
        <taxon>Lactobacillaceae</taxon>
        <taxon>Companilactobacillus</taxon>
    </lineage>
</organism>
<evidence type="ECO:0000256" key="1">
    <source>
        <dbReference type="ARBA" id="ARBA00023015"/>
    </source>
</evidence>
<dbReference type="PATRIC" id="fig|1423775.4.peg.2440"/>
<dbReference type="InterPro" id="IPR041664">
    <property type="entry name" value="AAA_16"/>
</dbReference>
<protein>
    <recommendedName>
        <fullName evidence="3">Bacterial transcriptional activator domain-containing protein</fullName>
    </recommendedName>
</protein>
<gene>
    <name evidence="4" type="ORF">FD03_GL002399</name>
</gene>
<dbReference type="EMBL" id="AZDZ01000022">
    <property type="protein sequence ID" value="KRK78623.1"/>
    <property type="molecule type" value="Genomic_DNA"/>
</dbReference>
<dbReference type="SMART" id="SM01043">
    <property type="entry name" value="BTAD"/>
    <property type="match status" value="1"/>
</dbReference>
<keyword evidence="2" id="KW-0804">Transcription</keyword>
<dbReference type="InterPro" id="IPR011990">
    <property type="entry name" value="TPR-like_helical_dom_sf"/>
</dbReference>
<name>A0A0R1K4U7_9LACO</name>
<dbReference type="GO" id="GO:0006355">
    <property type="term" value="P:regulation of DNA-templated transcription"/>
    <property type="evidence" value="ECO:0007669"/>
    <property type="project" value="InterPro"/>
</dbReference>
<dbReference type="Gene3D" id="1.25.40.10">
    <property type="entry name" value="Tetratricopeptide repeat domain"/>
    <property type="match status" value="2"/>
</dbReference>
<sequence length="1019" mass="120673">MKKTLKFQLFGNPKIYLADQQIFFSFSKINALLYYLAVNQSISRDEIAGLLWPNKSEQSARKNLRNTIYQANKVLGDDYVVSPNKSVLQLNEDLPVQSDVEEFLSEPTEHLIKYQGEFLKGFFLKDSENFDQWTTRMRSIYEQKFVQNCYHKVSDDIANSRLDDVERNIQRLISIDEYDERNYQLLMRFYQDSHRNGKVIEAYYELVSTLKEELGIEPSDETRKIYEKTLEIVNRRKNYEENIESFKFFGRTQEIETLEANFDGFFHDHNFQSIIIQGDAGIGKTALSELVLNNMRKKHLLLNFTCFHSERFFTLRPWREILQKIEIVIKDNEIVTSNNFEKTCEKFFPYFTDDSLRNFDDKLTDDDINYLSQIILEALKIIEQDNKLIINIDNLQWMDELSLRLLTSLMLHDRDTLFLLTLRSNYQTHIDEFINTVSHYGRLNIIDLKPFDRASMTAFMQKQIPDNDLDFATLTELYNESEGSPFFLMEYVRQIKLGLRPDYMTPKIQKELKFILQDLEPGEEEILEMVSYFPEEAPLKIISTLLNRTESSIAKDISTIKNHQLISEHMIEGEIQLSFFHNKFREFIYSQQAPSKLRVIHEKIAVLLEQKLRSVDDESTLLSQIAYHYKYANQELKSLDYELSHLQISLKFQHELFPIYTEYNKESVELESIEWHDELTKFKQIGDRLKAIEYQYEGNQTYELLLMKYLYFEGRYYINYGNYNQGIENIQRVIVKAKELHHDDFLIRGYRQMIYYYIQTDNATDMVHYIDLAMNISIRSNDHQSIGILLRLKGLYYLMVGNLTEAEHLLVESVTIFTISDEVKEKYSSNIAAAYDYLAEIERLRENYDEAINYEKKAICLCEQTGLKTSLVIFYVDMGISLYAKEDYEGSKQYLCKAKGLYDNLTSPWKRTQLNAYLALNELHDGDYDAVLRFLLSFNEYYTHLSNPRDMGIVYFIQAIVKKMINDQKISDPSLRELLNQDEAFYLEKAKENLSQYRDRFELQYLNGIYGEMNSIYHH</sequence>
<feature type="domain" description="Bacterial transcriptional activator" evidence="3">
    <location>
        <begin position="98"/>
        <end position="230"/>
    </location>
</feature>
<comment type="caution">
    <text evidence="4">The sequence shown here is derived from an EMBL/GenBank/DDBJ whole genome shotgun (WGS) entry which is preliminary data.</text>
</comment>
<dbReference type="Gene3D" id="1.10.10.10">
    <property type="entry name" value="Winged helix-like DNA-binding domain superfamily/Winged helix DNA-binding domain"/>
    <property type="match status" value="1"/>
</dbReference>
<dbReference type="InterPro" id="IPR016032">
    <property type="entry name" value="Sig_transdc_resp-reg_C-effctor"/>
</dbReference>
<dbReference type="InterPro" id="IPR027417">
    <property type="entry name" value="P-loop_NTPase"/>
</dbReference>
<dbReference type="STRING" id="1423775.FD03_GL002399"/>
<dbReference type="PANTHER" id="PTHR35807">
    <property type="entry name" value="TRANSCRIPTIONAL REGULATOR REDD-RELATED"/>
    <property type="match status" value="1"/>
</dbReference>
<dbReference type="Pfam" id="PF03704">
    <property type="entry name" value="BTAD"/>
    <property type="match status" value="1"/>
</dbReference>
<dbReference type="Gene3D" id="3.40.50.300">
    <property type="entry name" value="P-loop containing nucleotide triphosphate hydrolases"/>
    <property type="match status" value="1"/>
</dbReference>
<dbReference type="InterPro" id="IPR036388">
    <property type="entry name" value="WH-like_DNA-bd_sf"/>
</dbReference>
<keyword evidence="5" id="KW-1185">Reference proteome</keyword>
<dbReference type="SUPFAM" id="SSF46894">
    <property type="entry name" value="C-terminal effector domain of the bipartite response regulators"/>
    <property type="match status" value="1"/>
</dbReference>
<dbReference type="AlphaFoldDB" id="A0A0R1K4U7"/>
<reference evidence="4 5" key="1">
    <citation type="journal article" date="2015" name="Genome Announc.">
        <title>Expanding the biotechnology potential of lactobacilli through comparative genomics of 213 strains and associated genera.</title>
        <authorList>
            <person name="Sun Z."/>
            <person name="Harris H.M."/>
            <person name="McCann A."/>
            <person name="Guo C."/>
            <person name="Argimon S."/>
            <person name="Zhang W."/>
            <person name="Yang X."/>
            <person name="Jeffery I.B."/>
            <person name="Cooney J.C."/>
            <person name="Kagawa T.F."/>
            <person name="Liu W."/>
            <person name="Song Y."/>
            <person name="Salvetti E."/>
            <person name="Wrobel A."/>
            <person name="Rasinkangas P."/>
            <person name="Parkhill J."/>
            <person name="Rea M.C."/>
            <person name="O'Sullivan O."/>
            <person name="Ritari J."/>
            <person name="Douillard F.P."/>
            <person name="Paul Ross R."/>
            <person name="Yang R."/>
            <person name="Briner A.E."/>
            <person name="Felis G.E."/>
            <person name="de Vos W.M."/>
            <person name="Barrangou R."/>
            <person name="Klaenhammer T.R."/>
            <person name="Caufield P.W."/>
            <person name="Cui Y."/>
            <person name="Zhang H."/>
            <person name="O'Toole P.W."/>
        </authorList>
    </citation>
    <scope>NUCLEOTIDE SEQUENCE [LARGE SCALE GENOMIC DNA]</scope>
    <source>
        <strain evidence="4 5">DSM 19682</strain>
    </source>
</reference>
<dbReference type="eggNOG" id="COG3899">
    <property type="taxonomic scope" value="Bacteria"/>
</dbReference>
<evidence type="ECO:0000313" key="4">
    <source>
        <dbReference type="EMBL" id="KRK78623.1"/>
    </source>
</evidence>
<dbReference type="Pfam" id="PF13191">
    <property type="entry name" value="AAA_16"/>
    <property type="match status" value="1"/>
</dbReference>
<dbReference type="Proteomes" id="UP000051248">
    <property type="component" value="Unassembled WGS sequence"/>
</dbReference>
<evidence type="ECO:0000259" key="3">
    <source>
        <dbReference type="SMART" id="SM01043"/>
    </source>
</evidence>